<dbReference type="AlphaFoldDB" id="A0AA40BBT6"/>
<keyword evidence="4" id="KW-1185">Reference proteome</keyword>
<gene>
    <name evidence="3" type="ORF">B0H67DRAFT_63749</name>
</gene>
<name>A0AA40BBT6_9PEZI</name>
<feature type="chain" id="PRO_5041235001" evidence="2">
    <location>
        <begin position="23"/>
        <end position="194"/>
    </location>
</feature>
<sequence>MRWYSFIAPLAGGALLASSAEQKPLGGRLPPNVKRQFMSCEETYGQGWIPCGNENSTFCYGPNHGQSCCDVDNGYCDAGTHCAPVAGYCCIDGEDLEICAKNAGFELPAGYIIPVASVDEVATSTRGDDTTRLSGTRLDTPTLDANSSSAGQTIPSITSSGGVYIQVSVARKEQWTLAWMGAGIGAVGLFMFSC</sequence>
<comment type="caution">
    <text evidence="3">The sequence shown here is derived from an EMBL/GenBank/DDBJ whole genome shotgun (WGS) entry which is preliminary data.</text>
</comment>
<feature type="region of interest" description="Disordered" evidence="1">
    <location>
        <begin position="126"/>
        <end position="151"/>
    </location>
</feature>
<accession>A0AA40BBT6</accession>
<evidence type="ECO:0000313" key="4">
    <source>
        <dbReference type="Proteomes" id="UP001172102"/>
    </source>
</evidence>
<dbReference type="EMBL" id="JAUKUA010000001">
    <property type="protein sequence ID" value="KAK0731204.1"/>
    <property type="molecule type" value="Genomic_DNA"/>
</dbReference>
<organism evidence="3 4">
    <name type="scientific">Lasiosphaeris hirsuta</name>
    <dbReference type="NCBI Taxonomy" id="260670"/>
    <lineage>
        <taxon>Eukaryota</taxon>
        <taxon>Fungi</taxon>
        <taxon>Dikarya</taxon>
        <taxon>Ascomycota</taxon>
        <taxon>Pezizomycotina</taxon>
        <taxon>Sordariomycetes</taxon>
        <taxon>Sordariomycetidae</taxon>
        <taxon>Sordariales</taxon>
        <taxon>Lasiosphaeriaceae</taxon>
        <taxon>Lasiosphaeris</taxon>
    </lineage>
</organism>
<dbReference type="Proteomes" id="UP001172102">
    <property type="component" value="Unassembled WGS sequence"/>
</dbReference>
<evidence type="ECO:0000256" key="1">
    <source>
        <dbReference type="SAM" id="MobiDB-lite"/>
    </source>
</evidence>
<evidence type="ECO:0000256" key="2">
    <source>
        <dbReference type="SAM" id="SignalP"/>
    </source>
</evidence>
<keyword evidence="2" id="KW-0732">Signal</keyword>
<reference evidence="3" key="1">
    <citation type="submission" date="2023-06" db="EMBL/GenBank/DDBJ databases">
        <title>Genome-scale phylogeny and comparative genomics of the fungal order Sordariales.</title>
        <authorList>
            <consortium name="Lawrence Berkeley National Laboratory"/>
            <person name="Hensen N."/>
            <person name="Bonometti L."/>
            <person name="Westerberg I."/>
            <person name="Brannstrom I.O."/>
            <person name="Guillou S."/>
            <person name="Cros-Aarteil S."/>
            <person name="Calhoun S."/>
            <person name="Haridas S."/>
            <person name="Kuo A."/>
            <person name="Mondo S."/>
            <person name="Pangilinan J."/>
            <person name="Riley R."/>
            <person name="Labutti K."/>
            <person name="Andreopoulos B."/>
            <person name="Lipzen A."/>
            <person name="Chen C."/>
            <person name="Yanf M."/>
            <person name="Daum C."/>
            <person name="Ng V."/>
            <person name="Clum A."/>
            <person name="Steindorff A."/>
            <person name="Ohm R."/>
            <person name="Martin F."/>
            <person name="Silar P."/>
            <person name="Natvig D."/>
            <person name="Lalanne C."/>
            <person name="Gautier V."/>
            <person name="Ament-Velasquez S.L."/>
            <person name="Kruys A."/>
            <person name="Hutchinson M.I."/>
            <person name="Powell A.J."/>
            <person name="Barry K."/>
            <person name="Miller A.N."/>
            <person name="Grigoriev I.V."/>
            <person name="Debuchy R."/>
            <person name="Gladieux P."/>
            <person name="Thoren M.H."/>
            <person name="Johannesson H."/>
        </authorList>
    </citation>
    <scope>NUCLEOTIDE SEQUENCE</scope>
    <source>
        <strain evidence="3">SMH4607-1</strain>
    </source>
</reference>
<protein>
    <submittedName>
        <fullName evidence="3">Uncharacterized protein</fullName>
    </submittedName>
</protein>
<feature type="signal peptide" evidence="2">
    <location>
        <begin position="1"/>
        <end position="22"/>
    </location>
</feature>
<feature type="compositionally biased region" description="Polar residues" evidence="1">
    <location>
        <begin position="132"/>
        <end position="151"/>
    </location>
</feature>
<proteinExistence type="predicted"/>
<evidence type="ECO:0000313" key="3">
    <source>
        <dbReference type="EMBL" id="KAK0731204.1"/>
    </source>
</evidence>